<dbReference type="PANTHER" id="PTHR21590:SF4">
    <property type="entry name" value="UPF0606 PROTEIN KIAA1549"/>
    <property type="match status" value="1"/>
</dbReference>
<keyword evidence="2" id="KW-0812">Transmembrane</keyword>
<evidence type="ECO:0000256" key="2">
    <source>
        <dbReference type="SAM" id="Phobius"/>
    </source>
</evidence>
<feature type="region of interest" description="Disordered" evidence="1">
    <location>
        <begin position="1485"/>
        <end position="1566"/>
    </location>
</feature>
<protein>
    <recommendedName>
        <fullName evidence="5">KIAA1549</fullName>
    </recommendedName>
</protein>
<gene>
    <name evidence="3" type="ORF">PECUL_23A060432</name>
</gene>
<keyword evidence="2" id="KW-1133">Transmembrane helix</keyword>
<dbReference type="PANTHER" id="PTHR21590">
    <property type="entry name" value="SEA DOMAIN-CONTAINING PROTEIN"/>
    <property type="match status" value="1"/>
</dbReference>
<proteinExistence type="predicted"/>
<feature type="compositionally biased region" description="Low complexity" evidence="1">
    <location>
        <begin position="1531"/>
        <end position="1553"/>
    </location>
</feature>
<feature type="region of interest" description="Disordered" evidence="1">
    <location>
        <begin position="1954"/>
        <end position="2040"/>
    </location>
</feature>
<feature type="compositionally biased region" description="Low complexity" evidence="1">
    <location>
        <begin position="1508"/>
        <end position="1519"/>
    </location>
</feature>
<evidence type="ECO:0000313" key="4">
    <source>
        <dbReference type="Proteomes" id="UP001295444"/>
    </source>
</evidence>
<dbReference type="InterPro" id="IPR024606">
    <property type="entry name" value="KIAA1549"/>
</dbReference>
<feature type="region of interest" description="Disordered" evidence="1">
    <location>
        <begin position="1821"/>
        <end position="1859"/>
    </location>
</feature>
<name>A0AAD1RQR9_PELCU</name>
<sequence length="2069" mass="224411">MAARCLPLSPRGPEAPDRGGAAAAAARCAGRPGMPSSCPRNSRAGDMDRGVRRAPAVCTLLFLGIGLQLNPWAAEVIGTSTKNTMEPTTPAPTSVLPEEPGNYTDQLLSSVYAVESSSVTAGLEDHSTVFPLSQDTKFPDSTEIITFPQTPILVVESTKIAMLQEATTEFQQSLFSDFTVSLVTISTHLQNSLQVIPPTITTKSEEMATGFLTSLLASPSPLEKITIYPANSIVDLEPTPTTVKETAMYSTYLSSEIPNSMGTITASLQNSLPALEPAITAGTLSSEASLSYEELTFTSLSAQPSTSLATSSVLYDSLMTNEALDASVLSTLFLEASGASQTEPISSSLDIKSSFFMHTATAQSTLVSELGFLHLTEMDVSTETLLMSTTYAEVPNSIFFSWNSLVEMSLLNSQQSSVPFFHITTQDTPVVYSTPIATLLDVSVILQSNSVTELVTKSNDITSITTKSPLQSIFFSSVGLPTEPHSTTSADFSQIITPFSSTLMVYGITSSDLPDFSRSHLLTEESVFTMVLSPVPPLTPLQTQTVLQSNTVTSELKDFELMSEDYLETISITSSGYIKLSAQNTVTSDTEVPSSVFFGTVVPGSSVSPLSTWHMDSLDSSMYVTNHVGSSFTEAILSTSIPFLSLEMETHVSSVVDSTMFMLSPTEQLFTATASIFVDQTLDPSVVIPVSTPFLGTSLLEPINTVEAPAFVPTESGHYFSRSIFPSEDSLYTSGISSSYLSMDFTLEPSSSLFSLHENVITSFTFWESRELSEPLSQGLTSMLETSKLFLVSSVFESEFTPATETINFEGSGLMPWQTSNINSIASLTPFSSEWKYESSTVSSESSVLVEATSVLPLEPGTLYTSNFTDATSPLMPLFSLYLKTDYIPASLTSSISFHYTSSALIEETLQTSLFITPMPGLSNTIASSLNVLTSSLNMFHTIGSSMPPTLSVSLTSLTPTLNVPLSLSVQSTVYLQPSSSSFVYSSTSVLVTSVMTSFVPTLPTKSTAKANNTVTTISTTVSTASSIIPPTATISSTPHVPITPPSGITGVTSFTMTRPTLLCDITNPEPYLVTAVLRGANVEDLLESIKDLMTLQFNRSVELEVYSPYPKLSFIVTSGPFIYTSFAVGNTLSTSHLLIGETSPILSLQTATLGLDQRFHIQTVLQFVPQTVDIRLCTFSEQIQRGLSLALYEVRRWRQETDNLTVQIVNITSSLSRGLIWKAPVTVSYAVKERSGFLNGSDVSDQLRNLSLVEFSFFLGFPVKQIAEPSRYPQLNVSPLLKDSWLKTVLLGVLEQQLRDEAFQAEMERKLAQLISEATGQKRRWKRASLAGVNTVQVVNVSRMDGSDDPVQLIYFIEDQYGDRLSAAKASDLINEVDIQRAAIIMGYRLQGVVAQPLNQVPESDRQAQNLWIIVGVAVPVLVVTVIIVILYWKLCRTDKLDFQPDTMSNLQQRQKLQAPNVKGFDFAKQHLGQHNKEDILVVHEPPPPVLHGPLKDSTPSENGDVPTPKSKGSSKPLKGGRHRGSRITPSDAGSSASEPSSGKESAGEGSPRPSAPPRETNPRLTVKEMPVLGSGMEQHSSASIFEHVDRMSRSSEASRRFPSKIQLIAMQPIAAPPLHGLSMSEREAEANKINREIQTTLRHKSEIEHHRNKIRLRAKRKGHYEFPLVDVVAMTDTKERQRMYRKAQMQFDKILDPITGVPTVFIEPRKSSRARRSPKQRRRQQGSGSPPGADRDRLITTDSDGTYKRPPGVSNSAYVSDPDLPSDNPTPVSDLGKFPGSPHRPPPAQYVAPQPSIEEVRQTMQSLLDDAFALVAPSSQISGTPGVTQTGGTSGQQPVSSTPARTGRSSAPWGSPYPAHQASHFNRYVDYNVTQPSAPSLLTRSPGFGSGFLPPAEAIPSDSQQADTQYPARGMYPEEVPSVARPRPLGSTAGSAQIHQLTQVGIASRMGAQTSEPQNRVGQQPSTGPGWSSYYHQEEENTRNVTHRDPSHSHGPQDYGAPQMFSVNRGPVRQPLPTSHLPPPICYPSGSAEDLHPGHSSASLIKAIREELLRLSQKQASVTTYHS</sequence>
<keyword evidence="4" id="KW-1185">Reference proteome</keyword>
<feature type="compositionally biased region" description="Polar residues" evidence="1">
    <location>
        <begin position="1954"/>
        <end position="1972"/>
    </location>
</feature>
<feature type="region of interest" description="Disordered" evidence="1">
    <location>
        <begin position="28"/>
        <end position="47"/>
    </location>
</feature>
<reference evidence="3" key="1">
    <citation type="submission" date="2022-03" db="EMBL/GenBank/DDBJ databases">
        <authorList>
            <person name="Alioto T."/>
            <person name="Alioto T."/>
            <person name="Gomez Garrido J."/>
        </authorList>
    </citation>
    <scope>NUCLEOTIDE SEQUENCE</scope>
</reference>
<feature type="transmembrane region" description="Helical" evidence="2">
    <location>
        <begin position="1412"/>
        <end position="1434"/>
    </location>
</feature>
<dbReference type="EMBL" id="OW240914">
    <property type="protein sequence ID" value="CAH2276510.1"/>
    <property type="molecule type" value="Genomic_DNA"/>
</dbReference>
<feature type="compositionally biased region" description="Basic and acidic residues" evidence="1">
    <location>
        <begin position="1978"/>
        <end position="1994"/>
    </location>
</feature>
<feature type="region of interest" description="Disordered" evidence="1">
    <location>
        <begin position="1707"/>
        <end position="1793"/>
    </location>
</feature>
<feature type="compositionally biased region" description="Basic residues" evidence="1">
    <location>
        <begin position="1713"/>
        <end position="1726"/>
    </location>
</feature>
<evidence type="ECO:0000313" key="3">
    <source>
        <dbReference type="EMBL" id="CAH2276510.1"/>
    </source>
</evidence>
<keyword evidence="2" id="KW-0472">Membrane</keyword>
<dbReference type="Pfam" id="PF12877">
    <property type="entry name" value="KIAA1549"/>
    <property type="match status" value="1"/>
</dbReference>
<feature type="compositionally biased region" description="Low complexity" evidence="1">
    <location>
        <begin position="1824"/>
        <end position="1844"/>
    </location>
</feature>
<feature type="region of interest" description="Disordered" evidence="1">
    <location>
        <begin position="1"/>
        <end position="20"/>
    </location>
</feature>
<organism evidence="3 4">
    <name type="scientific">Pelobates cultripes</name>
    <name type="common">Western spadefoot toad</name>
    <dbReference type="NCBI Taxonomy" id="61616"/>
    <lineage>
        <taxon>Eukaryota</taxon>
        <taxon>Metazoa</taxon>
        <taxon>Chordata</taxon>
        <taxon>Craniata</taxon>
        <taxon>Vertebrata</taxon>
        <taxon>Euteleostomi</taxon>
        <taxon>Amphibia</taxon>
        <taxon>Batrachia</taxon>
        <taxon>Anura</taxon>
        <taxon>Pelobatoidea</taxon>
        <taxon>Pelobatidae</taxon>
        <taxon>Pelobates</taxon>
    </lineage>
</organism>
<evidence type="ECO:0000256" key="1">
    <source>
        <dbReference type="SAM" id="MobiDB-lite"/>
    </source>
</evidence>
<dbReference type="Proteomes" id="UP001295444">
    <property type="component" value="Chromosome 03"/>
</dbReference>
<accession>A0AAD1RQR9</accession>
<evidence type="ECO:0008006" key="5">
    <source>
        <dbReference type="Google" id="ProtNLM"/>
    </source>
</evidence>